<proteinExistence type="predicted"/>
<dbReference type="EMBL" id="CM031825">
    <property type="protein sequence ID" value="KAG6732824.1"/>
    <property type="molecule type" value="Genomic_DNA"/>
</dbReference>
<dbReference type="PROSITE" id="PS51257">
    <property type="entry name" value="PROKAR_LIPOPROTEIN"/>
    <property type="match status" value="1"/>
</dbReference>
<accession>A0A922G2D0</accession>
<comment type="caution">
    <text evidence="1">The sequence shown here is derived from an EMBL/GenBank/DDBJ whole genome shotgun (WGS) entry which is preliminary data.</text>
</comment>
<dbReference type="Proteomes" id="UP000811246">
    <property type="component" value="Chromosome 1"/>
</dbReference>
<protein>
    <submittedName>
        <fullName evidence="1">Uncharacterized protein</fullName>
    </submittedName>
</protein>
<evidence type="ECO:0000313" key="1">
    <source>
        <dbReference type="EMBL" id="KAG6732824.1"/>
    </source>
</evidence>
<sequence>MEATARVACKGSALISPIPIHYTFCACLGSCLHHRHLCGYILSEHPSLSDIIDQIICCTLVLIV</sequence>
<reference evidence="1" key="1">
    <citation type="submission" date="2021-01" db="EMBL/GenBank/DDBJ databases">
        <authorList>
            <person name="Lovell J.T."/>
            <person name="Bentley N."/>
            <person name="Bhattarai G."/>
            <person name="Jenkins J.W."/>
            <person name="Sreedasyam A."/>
            <person name="Alarcon Y."/>
            <person name="Bock C."/>
            <person name="Boston L."/>
            <person name="Carlson J."/>
            <person name="Cervantes K."/>
            <person name="Clermont K."/>
            <person name="Krom N."/>
            <person name="Kubenka K."/>
            <person name="Mamidi S."/>
            <person name="Mattison C."/>
            <person name="Monteros M."/>
            <person name="Pisani C."/>
            <person name="Plott C."/>
            <person name="Rajasekar S."/>
            <person name="Rhein H.S."/>
            <person name="Rohla C."/>
            <person name="Song M."/>
            <person name="Hilaire R.S."/>
            <person name="Shu S."/>
            <person name="Wells L."/>
            <person name="Wang X."/>
            <person name="Webber J."/>
            <person name="Heerema R.J."/>
            <person name="Klein P."/>
            <person name="Conner P."/>
            <person name="Grauke L."/>
            <person name="Grimwood J."/>
            <person name="Schmutz J."/>
            <person name="Randall J.J."/>
        </authorList>
    </citation>
    <scope>NUCLEOTIDE SEQUENCE</scope>
    <source>
        <tissue evidence="1">Leaf</tissue>
    </source>
</reference>
<name>A0A922G2D0_CARIL</name>
<gene>
    <name evidence="1" type="ORF">I3842_01G196400</name>
</gene>
<evidence type="ECO:0000313" key="2">
    <source>
        <dbReference type="Proteomes" id="UP000811246"/>
    </source>
</evidence>
<organism evidence="1 2">
    <name type="scientific">Carya illinoinensis</name>
    <name type="common">Pecan</name>
    <dbReference type="NCBI Taxonomy" id="32201"/>
    <lineage>
        <taxon>Eukaryota</taxon>
        <taxon>Viridiplantae</taxon>
        <taxon>Streptophyta</taxon>
        <taxon>Embryophyta</taxon>
        <taxon>Tracheophyta</taxon>
        <taxon>Spermatophyta</taxon>
        <taxon>Magnoliopsida</taxon>
        <taxon>eudicotyledons</taxon>
        <taxon>Gunneridae</taxon>
        <taxon>Pentapetalae</taxon>
        <taxon>rosids</taxon>
        <taxon>fabids</taxon>
        <taxon>Fagales</taxon>
        <taxon>Juglandaceae</taxon>
        <taxon>Carya</taxon>
    </lineage>
</organism>
<dbReference type="AlphaFoldDB" id="A0A922G2D0"/>